<accession>A0A8J2RHK7</accession>
<keyword evidence="2" id="KW-0508">mRNA splicing</keyword>
<evidence type="ECO:0000313" key="6">
    <source>
        <dbReference type="Proteomes" id="UP000789390"/>
    </source>
</evidence>
<dbReference type="Proteomes" id="UP000789390">
    <property type="component" value="Unassembled WGS sequence"/>
</dbReference>
<feature type="compositionally biased region" description="Basic and acidic residues" evidence="3">
    <location>
        <begin position="605"/>
        <end position="635"/>
    </location>
</feature>
<dbReference type="PANTHER" id="PTHR13161">
    <property type="entry name" value="SPLICING FACTOR SUPPRESSOR OF WHITE APRICOT"/>
    <property type="match status" value="1"/>
</dbReference>
<evidence type="ECO:0000259" key="4">
    <source>
        <dbReference type="SMART" id="SM01141"/>
    </source>
</evidence>
<feature type="compositionally biased region" description="Low complexity" evidence="3">
    <location>
        <begin position="474"/>
        <end position="509"/>
    </location>
</feature>
<dbReference type="Pfam" id="PF09750">
    <property type="entry name" value="DRY_EERY"/>
    <property type="match status" value="1"/>
</dbReference>
<feature type="compositionally biased region" description="Polar residues" evidence="3">
    <location>
        <begin position="540"/>
        <end position="589"/>
    </location>
</feature>
<dbReference type="InterPro" id="IPR019147">
    <property type="entry name" value="SWAP_N_domain"/>
</dbReference>
<dbReference type="GO" id="GO:0008380">
    <property type="term" value="P:RNA splicing"/>
    <property type="evidence" value="ECO:0007669"/>
    <property type="project" value="UniProtKB-KW"/>
</dbReference>
<dbReference type="PANTHER" id="PTHR13161:SF4">
    <property type="entry name" value="CLK4-ASSOCIATING SERINE_ARGININE RICH PROTEIN"/>
    <property type="match status" value="1"/>
</dbReference>
<feature type="compositionally biased region" description="Low complexity" evidence="3">
    <location>
        <begin position="655"/>
        <end position="671"/>
    </location>
</feature>
<feature type="region of interest" description="Disordered" evidence="3">
    <location>
        <begin position="307"/>
        <end position="356"/>
    </location>
</feature>
<feature type="region of interest" description="Disordered" evidence="3">
    <location>
        <begin position="369"/>
        <end position="671"/>
    </location>
</feature>
<keyword evidence="6" id="KW-1185">Reference proteome</keyword>
<feature type="domain" description="Suppressor of white apricot N-terminal" evidence="4">
    <location>
        <begin position="39"/>
        <end position="172"/>
    </location>
</feature>
<dbReference type="EMBL" id="CAKKLH010000024">
    <property type="protein sequence ID" value="CAH0099805.1"/>
    <property type="molecule type" value="Genomic_DNA"/>
</dbReference>
<feature type="compositionally biased region" description="Basic residues" evidence="3">
    <location>
        <begin position="418"/>
        <end position="450"/>
    </location>
</feature>
<keyword evidence="1" id="KW-0507">mRNA processing</keyword>
<dbReference type="AlphaFoldDB" id="A0A8J2RHK7"/>
<feature type="compositionally biased region" description="Pro residues" evidence="3">
    <location>
        <begin position="520"/>
        <end position="531"/>
    </location>
</feature>
<name>A0A8J2RHK7_9CRUS</name>
<feature type="compositionally biased region" description="Basic residues" evidence="3">
    <location>
        <begin position="459"/>
        <end position="473"/>
    </location>
</feature>
<evidence type="ECO:0000256" key="3">
    <source>
        <dbReference type="SAM" id="MobiDB-lite"/>
    </source>
</evidence>
<protein>
    <recommendedName>
        <fullName evidence="4">Suppressor of white apricot N-terminal domain-containing protein</fullName>
    </recommendedName>
</protein>
<reference evidence="5" key="1">
    <citation type="submission" date="2021-11" db="EMBL/GenBank/DDBJ databases">
        <authorList>
            <person name="Schell T."/>
        </authorList>
    </citation>
    <scope>NUCLEOTIDE SEQUENCE</scope>
    <source>
        <strain evidence="5">M5</strain>
    </source>
</reference>
<feature type="compositionally biased region" description="Low complexity" evidence="3">
    <location>
        <begin position="392"/>
        <end position="405"/>
    </location>
</feature>
<dbReference type="OrthoDB" id="10070965at2759"/>
<gene>
    <name evidence="5" type="ORF">DGAL_LOCUS1963</name>
</gene>
<feature type="compositionally biased region" description="Basic residues" evidence="3">
    <location>
        <begin position="636"/>
        <end position="647"/>
    </location>
</feature>
<dbReference type="InterPro" id="IPR040397">
    <property type="entry name" value="SWAP"/>
</dbReference>
<proteinExistence type="predicted"/>
<dbReference type="GO" id="GO:0006397">
    <property type="term" value="P:mRNA processing"/>
    <property type="evidence" value="ECO:0007669"/>
    <property type="project" value="UniProtKB-KW"/>
</dbReference>
<evidence type="ECO:0000256" key="2">
    <source>
        <dbReference type="ARBA" id="ARBA00023187"/>
    </source>
</evidence>
<evidence type="ECO:0000256" key="1">
    <source>
        <dbReference type="ARBA" id="ARBA00022664"/>
    </source>
</evidence>
<evidence type="ECO:0000313" key="5">
    <source>
        <dbReference type="EMBL" id="CAH0099805.1"/>
    </source>
</evidence>
<organism evidence="5 6">
    <name type="scientific">Daphnia galeata</name>
    <dbReference type="NCBI Taxonomy" id="27404"/>
    <lineage>
        <taxon>Eukaryota</taxon>
        <taxon>Metazoa</taxon>
        <taxon>Ecdysozoa</taxon>
        <taxon>Arthropoda</taxon>
        <taxon>Crustacea</taxon>
        <taxon>Branchiopoda</taxon>
        <taxon>Diplostraca</taxon>
        <taxon>Cladocera</taxon>
        <taxon>Anomopoda</taxon>
        <taxon>Daphniidae</taxon>
        <taxon>Daphnia</taxon>
    </lineage>
</organism>
<sequence>MWHEARKQERLLKSMMVDHRRRAERRREYYEKTKGDPAQFLQVHGRPMKIHVDPAVADSPATMMPWQGQTEILIDRFDVRAHLDVIPCHPSKNDCDTYQYPGEEGWEERQASYERYRILVQNEFIGVSEEKFLHQILLEEQFGPVQKFGEEEKKKMLAPKKAAIGFTYDDSVPSSSTAASISHNIPLIPPEATEEEESDSDIDLDLSIDVNKLTTEQMHEVNKCALHYGLGRQDFMSLLTRDLDEQESLRIAKEEEQERAMYSGRKARKERRAFREQKLQALLTNRCLSPPSYATRASPTYDGKLLRSKSVSKSRSPSPFEGGIKFITSFGDEDSDPGKKLSSRSPNKTRDKDLSNKRLFVSTTFLAQDRGGRSFNSGSNTTKVHEKRHSRSGNSRATSSSLISRSIKDQKPGSSYLKKGRSRSRKRSRHRRSRSRSWSRRHSRHSRSRSRSYSPITTRRQRNRSLSRGRNRRISSSSSSNSSSSRSVSSHRTIRRSSSPIRLPPSSASITREIRHYSPPQLPNNPLPNPPVRRYYGRQINDSDLSLSDAESTSPPKASASCLTTKPSTSLVTGSSRGPGATKSTTFSPQERLKRKMQAALNKQYKADKRAEKEKLQKAEQERMNREEEMRELALRLRRKERIRRHAARGESGNSSPSTRSQSSSPSRTPS</sequence>
<comment type="caution">
    <text evidence="5">The sequence shown here is derived from an EMBL/GenBank/DDBJ whole genome shotgun (WGS) entry which is preliminary data.</text>
</comment>
<dbReference type="SMART" id="SM01141">
    <property type="entry name" value="DRY_EERY"/>
    <property type="match status" value="1"/>
</dbReference>